<name>A0A231QJH9_9LACO</name>
<evidence type="ECO:0000256" key="1">
    <source>
        <dbReference type="ARBA" id="ARBA00022801"/>
    </source>
</evidence>
<evidence type="ECO:0000313" key="4">
    <source>
        <dbReference type="EMBL" id="OXS40251.1"/>
    </source>
</evidence>
<evidence type="ECO:0000313" key="5">
    <source>
        <dbReference type="Proteomes" id="UP000215261"/>
    </source>
</evidence>
<evidence type="ECO:0000256" key="2">
    <source>
        <dbReference type="PIRSR" id="PIRSR605754-1"/>
    </source>
</evidence>
<dbReference type="NCBIfam" id="NF033745">
    <property type="entry name" value="class_C_sortase"/>
    <property type="match status" value="1"/>
</dbReference>
<dbReference type="RefSeq" id="WP_089145079.1">
    <property type="nucleotide sequence ID" value="NZ_LUGO01000047.1"/>
</dbReference>
<feature type="active site" description="Proton donor/acceptor" evidence="2">
    <location>
        <position position="163"/>
    </location>
</feature>
<keyword evidence="1" id="KW-0378">Hydrolase</keyword>
<dbReference type="Pfam" id="PF04203">
    <property type="entry name" value="Sortase"/>
    <property type="match status" value="1"/>
</dbReference>
<dbReference type="GO" id="GO:0016787">
    <property type="term" value="F:hydrolase activity"/>
    <property type="evidence" value="ECO:0007669"/>
    <property type="project" value="UniProtKB-KW"/>
</dbReference>
<accession>A0A231QJH9</accession>
<comment type="caution">
    <text evidence="4">The sequence shown here is derived from an EMBL/GenBank/DDBJ whole genome shotgun (WGS) entry which is preliminary data.</text>
</comment>
<protein>
    <submittedName>
        <fullName evidence="4">Sortase</fullName>
    </submittedName>
</protein>
<organism evidence="4 5">
    <name type="scientific">Ligilactobacillus agilis</name>
    <dbReference type="NCBI Taxonomy" id="1601"/>
    <lineage>
        <taxon>Bacteria</taxon>
        <taxon>Bacillati</taxon>
        <taxon>Bacillota</taxon>
        <taxon>Bacilli</taxon>
        <taxon>Lactobacillales</taxon>
        <taxon>Lactobacillaceae</taxon>
        <taxon>Ligilactobacillus</taxon>
    </lineage>
</organism>
<keyword evidence="3" id="KW-0812">Transmembrane</keyword>
<proteinExistence type="predicted"/>
<dbReference type="NCBIfam" id="TIGR01076">
    <property type="entry name" value="sortase_fam"/>
    <property type="match status" value="1"/>
</dbReference>
<gene>
    <name evidence="4" type="ORF">AYP69_05300</name>
</gene>
<keyword evidence="3" id="KW-1133">Transmembrane helix</keyword>
<dbReference type="InterPro" id="IPR023365">
    <property type="entry name" value="Sortase_dom-sf"/>
</dbReference>
<evidence type="ECO:0000256" key="3">
    <source>
        <dbReference type="SAM" id="Phobius"/>
    </source>
</evidence>
<sequence>MRLRKLRSTGRLAPSKRKRRKNPHLAYILWTVICLVTIITSTYPFISDYQLERKQAQAIAKYDHSKKYRTTKDYLAAFYRKSSRQVVSDPFSKQQPKKKASNQVDVAQSELETIGLISIPKLKGTLPIFNGTSATALDNGIGLLEGSSDIAGGKGKHAVLTGHRGLSLHRLFTDLPKLKKGDKFFLKVNGQVHAYQVDQIKTVLPTNLRYLQKVAGKDYVTLVTCTPLFTNTHRLLVRGHRINYHPQNFYQHAGLTSLGKAVIIALSVILVVIAINIGGHLYYKKKGRNRRLRPR</sequence>
<dbReference type="EMBL" id="LUGO01000047">
    <property type="protein sequence ID" value="OXS40251.1"/>
    <property type="molecule type" value="Genomic_DNA"/>
</dbReference>
<dbReference type="InterPro" id="IPR042002">
    <property type="entry name" value="Sortase_C"/>
</dbReference>
<reference evidence="4 5" key="1">
    <citation type="submission" date="2016-03" db="EMBL/GenBank/DDBJ databases">
        <title>Sequencing of Lactobacillus Species from Commercial Turkeys.</title>
        <authorList>
            <person name="Johnson T.J."/>
            <person name="Youmans B.P."/>
            <person name="Case K.A."/>
        </authorList>
    </citation>
    <scope>NUCLEOTIDE SEQUENCE [LARGE SCALE GENOMIC DNA]</scope>
    <source>
        <strain evidence="4 5">UMNLA1</strain>
    </source>
</reference>
<dbReference type="SUPFAM" id="SSF63817">
    <property type="entry name" value="Sortase"/>
    <property type="match status" value="1"/>
</dbReference>
<dbReference type="AlphaFoldDB" id="A0A231QJH9"/>
<dbReference type="CDD" id="cd05827">
    <property type="entry name" value="Sortase_C"/>
    <property type="match status" value="1"/>
</dbReference>
<dbReference type="InterPro" id="IPR005754">
    <property type="entry name" value="Sortase"/>
</dbReference>
<keyword evidence="3" id="KW-0472">Membrane</keyword>
<feature type="active site" description="Acyl-thioester intermediate" evidence="2">
    <location>
        <position position="225"/>
    </location>
</feature>
<feature type="transmembrane region" description="Helical" evidence="3">
    <location>
        <begin position="261"/>
        <end position="283"/>
    </location>
</feature>
<dbReference type="Proteomes" id="UP000215261">
    <property type="component" value="Unassembled WGS sequence"/>
</dbReference>
<dbReference type="Gene3D" id="2.40.260.10">
    <property type="entry name" value="Sortase"/>
    <property type="match status" value="1"/>
</dbReference>
<feature type="transmembrane region" description="Helical" evidence="3">
    <location>
        <begin position="25"/>
        <end position="46"/>
    </location>
</feature>